<evidence type="ECO:0000313" key="2">
    <source>
        <dbReference type="Proteomes" id="UP000314294"/>
    </source>
</evidence>
<reference evidence="1 2" key="1">
    <citation type="submission" date="2019-03" db="EMBL/GenBank/DDBJ databases">
        <title>First draft genome of Liparis tanakae, snailfish: a comprehensive survey of snailfish specific genes.</title>
        <authorList>
            <person name="Kim W."/>
            <person name="Song I."/>
            <person name="Jeong J.-H."/>
            <person name="Kim D."/>
            <person name="Kim S."/>
            <person name="Ryu S."/>
            <person name="Song J.Y."/>
            <person name="Lee S.K."/>
        </authorList>
    </citation>
    <scope>NUCLEOTIDE SEQUENCE [LARGE SCALE GENOMIC DNA]</scope>
    <source>
        <tissue evidence="1">Muscle</tissue>
    </source>
</reference>
<accession>A0A4Z2EF36</accession>
<gene>
    <name evidence="1" type="ORF">EYF80_062318</name>
</gene>
<sequence>MVVLEYRDQCQRSDLQLEDVNTQLLSTEQHVRLQHSGVDLGFTDGVRRRASPGRVRVRRAASLLTQTRFPSFFP</sequence>
<keyword evidence="2" id="KW-1185">Reference proteome</keyword>
<name>A0A4Z2EF36_9TELE</name>
<dbReference type="AlphaFoldDB" id="A0A4Z2EF36"/>
<dbReference type="EMBL" id="SRLO01008117">
    <property type="protein sequence ID" value="TNN27537.1"/>
    <property type="molecule type" value="Genomic_DNA"/>
</dbReference>
<proteinExistence type="predicted"/>
<organism evidence="1 2">
    <name type="scientific">Liparis tanakae</name>
    <name type="common">Tanaka's snailfish</name>
    <dbReference type="NCBI Taxonomy" id="230148"/>
    <lineage>
        <taxon>Eukaryota</taxon>
        <taxon>Metazoa</taxon>
        <taxon>Chordata</taxon>
        <taxon>Craniata</taxon>
        <taxon>Vertebrata</taxon>
        <taxon>Euteleostomi</taxon>
        <taxon>Actinopterygii</taxon>
        <taxon>Neopterygii</taxon>
        <taxon>Teleostei</taxon>
        <taxon>Neoteleostei</taxon>
        <taxon>Acanthomorphata</taxon>
        <taxon>Eupercaria</taxon>
        <taxon>Perciformes</taxon>
        <taxon>Cottioidei</taxon>
        <taxon>Cottales</taxon>
        <taxon>Liparidae</taxon>
        <taxon>Liparis</taxon>
    </lineage>
</organism>
<dbReference type="OrthoDB" id="3549872at2759"/>
<comment type="caution">
    <text evidence="1">The sequence shown here is derived from an EMBL/GenBank/DDBJ whole genome shotgun (WGS) entry which is preliminary data.</text>
</comment>
<evidence type="ECO:0000313" key="1">
    <source>
        <dbReference type="EMBL" id="TNN27537.1"/>
    </source>
</evidence>
<dbReference type="Proteomes" id="UP000314294">
    <property type="component" value="Unassembled WGS sequence"/>
</dbReference>
<protein>
    <submittedName>
        <fullName evidence="1">Uncharacterized protein</fullName>
    </submittedName>
</protein>